<evidence type="ECO:0000259" key="2">
    <source>
        <dbReference type="Pfam" id="PF00005"/>
    </source>
</evidence>
<dbReference type="InterPro" id="IPR050166">
    <property type="entry name" value="ABC_transporter_ATP-bind"/>
</dbReference>
<dbReference type="AlphaFoldDB" id="A0A3D4S560"/>
<dbReference type="PANTHER" id="PTHR42788:SF13">
    <property type="entry name" value="ALIPHATIC SULFONATES IMPORT ATP-BINDING PROTEIN SSUB"/>
    <property type="match status" value="1"/>
</dbReference>
<comment type="caution">
    <text evidence="3">The sequence shown here is derived from an EMBL/GenBank/DDBJ whole genome shotgun (WGS) entry which is preliminary data.</text>
</comment>
<dbReference type="InterPro" id="IPR003439">
    <property type="entry name" value="ABC_transporter-like_ATP-bd"/>
</dbReference>
<dbReference type="GO" id="GO:0005524">
    <property type="term" value="F:ATP binding"/>
    <property type="evidence" value="ECO:0007669"/>
    <property type="project" value="InterPro"/>
</dbReference>
<feature type="domain" description="ABC transporter" evidence="2">
    <location>
        <begin position="24"/>
        <end position="57"/>
    </location>
</feature>
<evidence type="ECO:0000313" key="3">
    <source>
        <dbReference type="EMBL" id="HCS93091.1"/>
    </source>
</evidence>
<dbReference type="PANTHER" id="PTHR42788">
    <property type="entry name" value="TAURINE IMPORT ATP-BINDING PROTEIN-RELATED"/>
    <property type="match status" value="1"/>
</dbReference>
<dbReference type="EMBL" id="DQHO01000002">
    <property type="protein sequence ID" value="HCS93091.1"/>
    <property type="molecule type" value="Genomic_DNA"/>
</dbReference>
<protein>
    <recommendedName>
        <fullName evidence="2">ABC transporter domain-containing protein</fullName>
    </recommendedName>
</protein>
<dbReference type="Pfam" id="PF00005">
    <property type="entry name" value="ABC_tran"/>
    <property type="match status" value="1"/>
</dbReference>
<dbReference type="Gene3D" id="3.40.50.300">
    <property type="entry name" value="P-loop containing nucleotide triphosphate hydrolases"/>
    <property type="match status" value="1"/>
</dbReference>
<dbReference type="STRING" id="1121105.GCA_000421665_01647"/>
<name>A0A3D4S560_9ENTE</name>
<dbReference type="InterPro" id="IPR027417">
    <property type="entry name" value="P-loop_NTPase"/>
</dbReference>
<keyword evidence="1" id="KW-0813">Transport</keyword>
<proteinExistence type="predicted"/>
<dbReference type="Proteomes" id="UP000262195">
    <property type="component" value="Unassembled WGS sequence"/>
</dbReference>
<reference evidence="3 4" key="1">
    <citation type="journal article" date="2018" name="Nat. Biotechnol.">
        <title>A standardized bacterial taxonomy based on genome phylogeny substantially revises the tree of life.</title>
        <authorList>
            <person name="Parks D.H."/>
            <person name="Chuvochina M."/>
            <person name="Waite D.W."/>
            <person name="Rinke C."/>
            <person name="Skarshewski A."/>
            <person name="Chaumeil P.A."/>
            <person name="Hugenholtz P."/>
        </authorList>
    </citation>
    <scope>NUCLEOTIDE SEQUENCE [LARGE SCALE GENOMIC DNA]</scope>
    <source>
        <strain evidence="3">UBA11306</strain>
    </source>
</reference>
<evidence type="ECO:0000256" key="1">
    <source>
        <dbReference type="ARBA" id="ARBA00022448"/>
    </source>
</evidence>
<accession>A0A3D4S560</accession>
<organism evidence="3 4">
    <name type="scientific">Bavariicoccus seileri</name>
    <dbReference type="NCBI Taxonomy" id="549685"/>
    <lineage>
        <taxon>Bacteria</taxon>
        <taxon>Bacillati</taxon>
        <taxon>Bacillota</taxon>
        <taxon>Bacilli</taxon>
        <taxon>Lactobacillales</taxon>
        <taxon>Enterococcaceae</taxon>
        <taxon>Bavariicoccus</taxon>
    </lineage>
</organism>
<evidence type="ECO:0000313" key="4">
    <source>
        <dbReference type="Proteomes" id="UP000262195"/>
    </source>
</evidence>
<gene>
    <name evidence="3" type="ORF">DIW15_00070</name>
</gene>
<sequence>MERVLKVEGVSKVYGQGESKTVALNDISFEVLEGEFLGIMGASGSGKTTLLNCIATKEISWLL</sequence>
<dbReference type="SUPFAM" id="SSF52540">
    <property type="entry name" value="P-loop containing nucleoside triphosphate hydrolases"/>
    <property type="match status" value="1"/>
</dbReference>
<dbReference type="GO" id="GO:0016887">
    <property type="term" value="F:ATP hydrolysis activity"/>
    <property type="evidence" value="ECO:0007669"/>
    <property type="project" value="InterPro"/>
</dbReference>